<evidence type="ECO:0000259" key="2">
    <source>
        <dbReference type="Pfam" id="PF09423"/>
    </source>
</evidence>
<feature type="domain" description="PhoD-like phosphatase metallophosphatase" evidence="2">
    <location>
        <begin position="146"/>
        <end position="489"/>
    </location>
</feature>
<evidence type="ECO:0000313" key="5">
    <source>
        <dbReference type="Proteomes" id="UP001165283"/>
    </source>
</evidence>
<dbReference type="PANTHER" id="PTHR43606:SF1">
    <property type="entry name" value="PHOD-LIKE PHOSPHATASE METALLOPHOSPHATASE DOMAIN-CONTAINING PROTEIN"/>
    <property type="match status" value="1"/>
</dbReference>
<evidence type="ECO:0000259" key="3">
    <source>
        <dbReference type="Pfam" id="PF16655"/>
    </source>
</evidence>
<organism evidence="4 5">
    <name type="scientific">Pseudonocardia humida</name>
    <dbReference type="NCBI Taxonomy" id="2800819"/>
    <lineage>
        <taxon>Bacteria</taxon>
        <taxon>Bacillati</taxon>
        <taxon>Actinomycetota</taxon>
        <taxon>Actinomycetes</taxon>
        <taxon>Pseudonocardiales</taxon>
        <taxon>Pseudonocardiaceae</taxon>
        <taxon>Pseudonocardia</taxon>
    </lineage>
</organism>
<accession>A0ABT1A0W9</accession>
<feature type="domain" description="Phospholipase D N-terminal" evidence="3">
    <location>
        <begin position="41"/>
        <end position="128"/>
    </location>
</feature>
<protein>
    <submittedName>
        <fullName evidence="4">Alkaline phosphatase D family protein</fullName>
    </submittedName>
</protein>
<dbReference type="Pfam" id="PF09423">
    <property type="entry name" value="PhoD"/>
    <property type="match status" value="1"/>
</dbReference>
<comment type="caution">
    <text evidence="4">The sequence shown here is derived from an EMBL/GenBank/DDBJ whole genome shotgun (WGS) entry which is preliminary data.</text>
</comment>
<gene>
    <name evidence="4" type="ORF">KDL28_15975</name>
</gene>
<dbReference type="EMBL" id="JAGSOV010000035">
    <property type="protein sequence ID" value="MCO1656555.1"/>
    <property type="molecule type" value="Genomic_DNA"/>
</dbReference>
<dbReference type="InterPro" id="IPR052900">
    <property type="entry name" value="Phospholipid_Metab_Enz"/>
</dbReference>
<keyword evidence="5" id="KW-1185">Reference proteome</keyword>
<reference evidence="4" key="1">
    <citation type="submission" date="2021-04" db="EMBL/GenBank/DDBJ databases">
        <title>Pseudonocardia sp. nov., isolated from sandy soil of mangrove forest.</title>
        <authorList>
            <person name="Zan Z."/>
            <person name="Huang R."/>
            <person name="Liu W."/>
        </authorList>
    </citation>
    <scope>NUCLEOTIDE SEQUENCE</scope>
    <source>
        <strain evidence="4">S2-4</strain>
    </source>
</reference>
<dbReference type="PANTHER" id="PTHR43606">
    <property type="entry name" value="PHOSPHATASE, PUTATIVE (AFU_ORTHOLOGUE AFUA_6G08710)-RELATED"/>
    <property type="match status" value="1"/>
</dbReference>
<feature type="chain" id="PRO_5045051978" evidence="1">
    <location>
        <begin position="28"/>
        <end position="508"/>
    </location>
</feature>
<sequence length="508" mass="55070">MPSARVPRRTLLRAAAVSGLAALASPAATPLLRSDRPVITHGVQSGDVLPGSGLVWARADRPSRMVVEVSDRPDFRGALRLTGPVLTPDTDFTGRLRVPAGGRTAHYRVSAEDLDLRTTSAPVTGSFRLPPGPDEPVRFLWSGDIVGQGFGINPDIGGMRVFAAMAARDPDFFLCSGDTVYADGTLDATVVLPDGRVWRNVVSEAKVKPAETLAEYRGAFAYNRTDEHLRAFTAGVAQVNQWDDHEVHDNWYPGGILDDDRYTERRTDVLAARAYRAFHEWVPLDRRRAVDGRVFRSLRQGPHVEVFVLDMRSHRDPNGPNLGPSGALLGPRQARWLLDGLAASRATWKIVAADLPIGRVVGGTDVGWDSVSNAAGGAPLGRETEMAGLLGGLRDRRVRNVVWLAADVHYTSAHHYSPERAAFTGFDEFWEFVSGPLNAGAFTPAALDPTFGPEQVFVHAPVDPGSSPLDGFQHFGEVEVAPGGEELRVTLRDQYGSALWSTALTPAR</sequence>
<dbReference type="Gene3D" id="2.60.40.380">
    <property type="entry name" value="Purple acid phosphatase-like, N-terminal"/>
    <property type="match status" value="1"/>
</dbReference>
<dbReference type="InterPro" id="IPR018946">
    <property type="entry name" value="PhoD-like_MPP"/>
</dbReference>
<dbReference type="InterPro" id="IPR038607">
    <property type="entry name" value="PhoD-like_sf"/>
</dbReference>
<dbReference type="InterPro" id="IPR029052">
    <property type="entry name" value="Metallo-depent_PP-like"/>
</dbReference>
<name>A0ABT1A0W9_9PSEU</name>
<evidence type="ECO:0000256" key="1">
    <source>
        <dbReference type="SAM" id="SignalP"/>
    </source>
</evidence>
<dbReference type="CDD" id="cd07389">
    <property type="entry name" value="MPP_PhoD"/>
    <property type="match status" value="1"/>
</dbReference>
<dbReference type="InterPro" id="IPR032093">
    <property type="entry name" value="PhoD_N"/>
</dbReference>
<keyword evidence="1" id="KW-0732">Signal</keyword>
<dbReference type="Gene3D" id="3.60.21.70">
    <property type="entry name" value="PhoD-like phosphatase"/>
    <property type="match status" value="1"/>
</dbReference>
<proteinExistence type="predicted"/>
<dbReference type="PROSITE" id="PS51318">
    <property type="entry name" value="TAT"/>
    <property type="match status" value="1"/>
</dbReference>
<dbReference type="SUPFAM" id="SSF56300">
    <property type="entry name" value="Metallo-dependent phosphatases"/>
    <property type="match status" value="1"/>
</dbReference>
<dbReference type="Proteomes" id="UP001165283">
    <property type="component" value="Unassembled WGS sequence"/>
</dbReference>
<feature type="signal peptide" evidence="1">
    <location>
        <begin position="1"/>
        <end position="27"/>
    </location>
</feature>
<dbReference type="Pfam" id="PF16655">
    <property type="entry name" value="PhoD_N"/>
    <property type="match status" value="1"/>
</dbReference>
<evidence type="ECO:0000313" key="4">
    <source>
        <dbReference type="EMBL" id="MCO1656555.1"/>
    </source>
</evidence>
<dbReference type="RefSeq" id="WP_252439383.1">
    <property type="nucleotide sequence ID" value="NZ_JAGSOV010000035.1"/>
</dbReference>
<dbReference type="InterPro" id="IPR006311">
    <property type="entry name" value="TAT_signal"/>
</dbReference>